<feature type="region of interest" description="Disordered" evidence="1">
    <location>
        <begin position="309"/>
        <end position="332"/>
    </location>
</feature>
<feature type="region of interest" description="Disordered" evidence="1">
    <location>
        <begin position="345"/>
        <end position="413"/>
    </location>
</feature>
<feature type="compositionally biased region" description="Basic and acidic residues" evidence="1">
    <location>
        <begin position="209"/>
        <end position="220"/>
    </location>
</feature>
<keyword evidence="2" id="KW-1133">Transmembrane helix</keyword>
<keyword evidence="2" id="KW-0472">Membrane</keyword>
<feature type="transmembrane region" description="Helical" evidence="2">
    <location>
        <begin position="12"/>
        <end position="30"/>
    </location>
</feature>
<dbReference type="AlphaFoldDB" id="A0A8K0KLX7"/>
<feature type="compositionally biased region" description="Basic and acidic residues" evidence="1">
    <location>
        <begin position="227"/>
        <end position="238"/>
    </location>
</feature>
<reference evidence="3" key="1">
    <citation type="submission" date="2013-04" db="EMBL/GenBank/DDBJ databases">
        <authorList>
            <person name="Qu J."/>
            <person name="Murali S.C."/>
            <person name="Bandaranaike D."/>
            <person name="Bellair M."/>
            <person name="Blankenburg K."/>
            <person name="Chao H."/>
            <person name="Dinh H."/>
            <person name="Doddapaneni H."/>
            <person name="Downs B."/>
            <person name="Dugan-Rocha S."/>
            <person name="Elkadiri S."/>
            <person name="Gnanaolivu R.D."/>
            <person name="Hernandez B."/>
            <person name="Javaid M."/>
            <person name="Jayaseelan J.C."/>
            <person name="Lee S."/>
            <person name="Li M."/>
            <person name="Ming W."/>
            <person name="Munidasa M."/>
            <person name="Muniz J."/>
            <person name="Nguyen L."/>
            <person name="Ongeri F."/>
            <person name="Osuji N."/>
            <person name="Pu L.-L."/>
            <person name="Puazo M."/>
            <person name="Qu C."/>
            <person name="Quiroz J."/>
            <person name="Raj R."/>
            <person name="Weissenberger G."/>
            <person name="Xin Y."/>
            <person name="Zou X."/>
            <person name="Han Y."/>
            <person name="Richards S."/>
            <person name="Worley K."/>
            <person name="Muzny D."/>
            <person name="Gibbs R."/>
        </authorList>
    </citation>
    <scope>NUCLEOTIDE SEQUENCE</scope>
    <source>
        <strain evidence="3">Sampled in the wild</strain>
    </source>
</reference>
<dbReference type="PANTHER" id="PTHR16502:SF0">
    <property type="entry name" value="KERATINOCYTE-ASSOCIATED TRANSMEMBRANE PROTEIN 2"/>
    <property type="match status" value="1"/>
</dbReference>
<evidence type="ECO:0000313" key="3">
    <source>
        <dbReference type="EMBL" id="KAG8237714.1"/>
    </source>
</evidence>
<dbReference type="InterPro" id="IPR037645">
    <property type="entry name" value="KCT2"/>
</dbReference>
<feature type="compositionally biased region" description="Basic and acidic residues" evidence="1">
    <location>
        <begin position="353"/>
        <end position="372"/>
    </location>
</feature>
<sequence length="500" mass="55666">MCKREISYRNIVVMYITSHYLLSVICLTIVTTTRSLPTKNVSDEMSGALSCAFLRKYASDTKRYCSQVDLDHYDDKFHRIYYACMELYDVSLQLCNMGRKDANSDFGTVPKATDFCKDLKFYDKRVESTEPWASIAVKFLSSPANCDKVCISENSIHPICEAIYLGNKFLIKAAEDQPDSLRKPVAHADVSVTTHSQSNPTTPDIQSILHRDQPRLDKDLTISVTPEKPKDSKEERKSIPVNQVAVESQGKNIPGVRIADSVGKSNDLTRIVTDKKDDLENIRSEDALPTAEDKLVEAKHVDEAQSFVSEQQFSEPIDNGPQNVEQQLPGGSQSLAPAVAVPAVTPSVNPEPFYKDSADDREDIRDSSKDGEMENEGIGDMSFKEETGSSILTQEDGPNIDASGEPEENLGITGNKYSSRFPHAQDSHFFAYFLTMVVICIIGYLVFHNKQKIIALALEGRRMQGSRRRPNTSSYKKLDSNLEEAVTSNCSSSSVTHVIF</sequence>
<dbReference type="EMBL" id="KZ309213">
    <property type="protein sequence ID" value="KAG8237714.1"/>
    <property type="molecule type" value="Genomic_DNA"/>
</dbReference>
<name>A0A8K0KLX7_LADFU</name>
<evidence type="ECO:0000256" key="1">
    <source>
        <dbReference type="SAM" id="MobiDB-lite"/>
    </source>
</evidence>
<keyword evidence="4" id="KW-1185">Reference proteome</keyword>
<accession>A0A8K0KLX7</accession>
<organism evidence="3 4">
    <name type="scientific">Ladona fulva</name>
    <name type="common">Scarce chaser dragonfly</name>
    <name type="synonym">Libellula fulva</name>
    <dbReference type="NCBI Taxonomy" id="123851"/>
    <lineage>
        <taxon>Eukaryota</taxon>
        <taxon>Metazoa</taxon>
        <taxon>Ecdysozoa</taxon>
        <taxon>Arthropoda</taxon>
        <taxon>Hexapoda</taxon>
        <taxon>Insecta</taxon>
        <taxon>Pterygota</taxon>
        <taxon>Palaeoptera</taxon>
        <taxon>Odonata</taxon>
        <taxon>Epiprocta</taxon>
        <taxon>Anisoptera</taxon>
        <taxon>Libelluloidea</taxon>
        <taxon>Libellulidae</taxon>
        <taxon>Ladona</taxon>
    </lineage>
</organism>
<proteinExistence type="predicted"/>
<reference evidence="3" key="2">
    <citation type="submission" date="2017-10" db="EMBL/GenBank/DDBJ databases">
        <title>Ladona fulva Genome sequencing and assembly.</title>
        <authorList>
            <person name="Murali S."/>
            <person name="Richards S."/>
            <person name="Bandaranaike D."/>
            <person name="Bellair M."/>
            <person name="Blankenburg K."/>
            <person name="Chao H."/>
            <person name="Dinh H."/>
            <person name="Doddapaneni H."/>
            <person name="Dugan-Rocha S."/>
            <person name="Elkadiri S."/>
            <person name="Gnanaolivu R."/>
            <person name="Hernandez B."/>
            <person name="Skinner E."/>
            <person name="Javaid M."/>
            <person name="Lee S."/>
            <person name="Li M."/>
            <person name="Ming W."/>
            <person name="Munidasa M."/>
            <person name="Muniz J."/>
            <person name="Nguyen L."/>
            <person name="Hughes D."/>
            <person name="Osuji N."/>
            <person name="Pu L.-L."/>
            <person name="Puazo M."/>
            <person name="Qu C."/>
            <person name="Quiroz J."/>
            <person name="Raj R."/>
            <person name="Weissenberger G."/>
            <person name="Xin Y."/>
            <person name="Zou X."/>
            <person name="Han Y."/>
            <person name="Worley K."/>
            <person name="Muzny D."/>
            <person name="Gibbs R."/>
        </authorList>
    </citation>
    <scope>NUCLEOTIDE SEQUENCE</scope>
    <source>
        <strain evidence="3">Sampled in the wild</strain>
    </source>
</reference>
<gene>
    <name evidence="3" type="ORF">J437_LFUL017502</name>
</gene>
<dbReference type="Proteomes" id="UP000792457">
    <property type="component" value="Unassembled WGS sequence"/>
</dbReference>
<feature type="transmembrane region" description="Helical" evidence="2">
    <location>
        <begin position="429"/>
        <end position="447"/>
    </location>
</feature>
<dbReference type="OrthoDB" id="5846619at2759"/>
<dbReference type="PANTHER" id="PTHR16502">
    <property type="entry name" value="KERATINOCYTE-ASSOCIATED TRANSMEMBRANE PROTEIN 2"/>
    <property type="match status" value="1"/>
</dbReference>
<comment type="caution">
    <text evidence="3">The sequence shown here is derived from an EMBL/GenBank/DDBJ whole genome shotgun (WGS) entry which is preliminary data.</text>
</comment>
<protein>
    <submittedName>
        <fullName evidence="3">Uncharacterized protein</fullName>
    </submittedName>
</protein>
<keyword evidence="2" id="KW-0812">Transmembrane</keyword>
<evidence type="ECO:0000313" key="4">
    <source>
        <dbReference type="Proteomes" id="UP000792457"/>
    </source>
</evidence>
<feature type="region of interest" description="Disordered" evidence="1">
    <location>
        <begin position="191"/>
        <end position="238"/>
    </location>
</feature>
<dbReference type="Pfam" id="PF17818">
    <property type="entry name" value="KCT2"/>
    <property type="match status" value="1"/>
</dbReference>
<feature type="compositionally biased region" description="Polar residues" evidence="1">
    <location>
        <begin position="191"/>
        <end position="205"/>
    </location>
</feature>
<evidence type="ECO:0000256" key="2">
    <source>
        <dbReference type="SAM" id="Phobius"/>
    </source>
</evidence>